<evidence type="ECO:0000256" key="1">
    <source>
        <dbReference type="PIRSR" id="PIRSR613078-2"/>
    </source>
</evidence>
<keyword evidence="3" id="KW-1185">Reference proteome</keyword>
<dbReference type="EMBL" id="JAHQIW010006785">
    <property type="protein sequence ID" value="KAJ1370472.1"/>
    <property type="molecule type" value="Genomic_DNA"/>
</dbReference>
<evidence type="ECO:0000313" key="2">
    <source>
        <dbReference type="EMBL" id="KAJ1370472.1"/>
    </source>
</evidence>
<name>A0AAD5R6M3_PARTN</name>
<proteinExistence type="predicted"/>
<dbReference type="InterPro" id="IPR013078">
    <property type="entry name" value="His_Pase_superF_clade-1"/>
</dbReference>
<dbReference type="Pfam" id="PF00300">
    <property type="entry name" value="His_Phos_1"/>
    <property type="match status" value="1"/>
</dbReference>
<sequence length="276" mass="31351">MSGRNILVVRHGERCDFVFNTGGESWMRRAFDCNGKYSPVDINMPRIVPKRSDGWEHFTLDPPLTEMGYIQSKLTGRAFRDSDVKVDFVYCSSALRCVQTAVGIMKGLGMTTLINVEPGLFEWMQWFKGNRPSWMQVEELRKSGYPINVDYVPILKKSDLPLDESLTSYYDRSYSVTKDLLRRHSSGTILIVAHGASLDACTRQLCGSSPRSTEQFFYLLQNTPYLACVQITESQSLWRITDSPIAPLTHSMNISYDPKQLTLSSLSLQERMKSSS</sequence>
<dbReference type="Proteomes" id="UP001196413">
    <property type="component" value="Unassembled WGS sequence"/>
</dbReference>
<dbReference type="Gene3D" id="3.40.50.1240">
    <property type="entry name" value="Phosphoglycerate mutase-like"/>
    <property type="match status" value="1"/>
</dbReference>
<dbReference type="InterPro" id="IPR051710">
    <property type="entry name" value="Phosphatase_SH3-domain"/>
</dbReference>
<dbReference type="CDD" id="cd07067">
    <property type="entry name" value="HP_PGM_like"/>
    <property type="match status" value="1"/>
</dbReference>
<dbReference type="SUPFAM" id="SSF53254">
    <property type="entry name" value="Phosphoglycerate mutase-like"/>
    <property type="match status" value="1"/>
</dbReference>
<organism evidence="2 3">
    <name type="scientific">Parelaphostrongylus tenuis</name>
    <name type="common">Meningeal worm</name>
    <dbReference type="NCBI Taxonomy" id="148309"/>
    <lineage>
        <taxon>Eukaryota</taxon>
        <taxon>Metazoa</taxon>
        <taxon>Ecdysozoa</taxon>
        <taxon>Nematoda</taxon>
        <taxon>Chromadorea</taxon>
        <taxon>Rhabditida</taxon>
        <taxon>Rhabditina</taxon>
        <taxon>Rhabditomorpha</taxon>
        <taxon>Strongyloidea</taxon>
        <taxon>Metastrongylidae</taxon>
        <taxon>Parelaphostrongylus</taxon>
    </lineage>
</organism>
<dbReference type="AlphaFoldDB" id="A0AAD5R6M3"/>
<reference evidence="2" key="1">
    <citation type="submission" date="2021-06" db="EMBL/GenBank/DDBJ databases">
        <title>Parelaphostrongylus tenuis whole genome reference sequence.</title>
        <authorList>
            <person name="Garwood T.J."/>
            <person name="Larsen P.A."/>
            <person name="Fountain-Jones N.M."/>
            <person name="Garbe J.R."/>
            <person name="Macchietto M.G."/>
            <person name="Kania S.A."/>
            <person name="Gerhold R.W."/>
            <person name="Richards J.E."/>
            <person name="Wolf T.M."/>
        </authorList>
    </citation>
    <scope>NUCLEOTIDE SEQUENCE</scope>
    <source>
        <strain evidence="2">MNPRO001-30</strain>
        <tissue evidence="2">Meninges</tissue>
    </source>
</reference>
<evidence type="ECO:0000313" key="3">
    <source>
        <dbReference type="Proteomes" id="UP001196413"/>
    </source>
</evidence>
<dbReference type="PANTHER" id="PTHR16469">
    <property type="entry name" value="UBIQUITIN-ASSOCIATED AND SH3 DOMAIN-CONTAINING BA-RELATED"/>
    <property type="match status" value="1"/>
</dbReference>
<feature type="binding site" evidence="1">
    <location>
        <position position="96"/>
    </location>
    <ligand>
        <name>substrate</name>
    </ligand>
</feature>
<dbReference type="GO" id="GO:0016791">
    <property type="term" value="F:phosphatase activity"/>
    <property type="evidence" value="ECO:0007669"/>
    <property type="project" value="UniProtKB-ARBA"/>
</dbReference>
<dbReference type="InterPro" id="IPR029033">
    <property type="entry name" value="His_PPase_superfam"/>
</dbReference>
<accession>A0AAD5R6M3</accession>
<dbReference type="PANTHER" id="PTHR16469:SF27">
    <property type="entry name" value="UBIQUITIN-ASSOCIATED AND SH3 DOMAIN-CONTAINING BA-RELATED"/>
    <property type="match status" value="1"/>
</dbReference>
<protein>
    <submittedName>
        <fullName evidence="2">Uncharacterized protein</fullName>
    </submittedName>
</protein>
<gene>
    <name evidence="2" type="ORF">KIN20_032202</name>
</gene>
<comment type="caution">
    <text evidence="2">The sequence shown here is derived from an EMBL/GenBank/DDBJ whole genome shotgun (WGS) entry which is preliminary data.</text>
</comment>